<gene>
    <name evidence="1" type="ORF">ADEAN_000552900</name>
</gene>
<sequence>MHAKVLSKLGNNGFKAAQRFPQLRLKPREHAKITAHRRSSLLFDSFEPKSLEYAVNDVQSGGVVEVRRSDDKMIALGFFEPQYNRVDVFDLTPKQVTSLPTVSDDFFIARLHDSWDRRKRLLQQSRNNTYRVCNGYVDGIPSLYVDHFSDCFLRIIATSAGAERLLPSIIEFFRCRGAEEILIDSPTLGDAEKITLVKPSIPMPRVYVEGGIRHMWLPDSVRIPTTENRYLLHPAYRRARQMLRDLGRDKKVLCINDRSAGASLYAVSTAKWVTCVEEDSVFTEWTRENLIANHSPVIFSQRCEMVQSSILNFTKEETYDVVYIENHPNTLCSLEQWTKTLKHLMSHKLAGVGTIIIMSQETAPLAIEDMKRVNKHEPATRKNIAQAIRDAGDDFNLRVRFLRAFSPSYDYPLLPEGESIAFSLVYLIEGPAIE</sequence>
<proteinExistence type="predicted"/>
<dbReference type="AlphaFoldDB" id="A0A7G2CH77"/>
<evidence type="ECO:0000313" key="2">
    <source>
        <dbReference type="Proteomes" id="UP000515908"/>
    </source>
</evidence>
<accession>A0A7G2CH77</accession>
<protein>
    <submittedName>
        <fullName evidence="1">Uncharacterized protein</fullName>
    </submittedName>
</protein>
<evidence type="ECO:0000313" key="1">
    <source>
        <dbReference type="EMBL" id="CAD2218043.1"/>
    </source>
</evidence>
<dbReference type="Gene3D" id="3.30.750.80">
    <property type="entry name" value="RNA methyltransferase domain (HRMD) like"/>
    <property type="match status" value="1"/>
</dbReference>
<reference evidence="1 2" key="1">
    <citation type="submission" date="2020-08" db="EMBL/GenBank/DDBJ databases">
        <authorList>
            <person name="Newling K."/>
            <person name="Davey J."/>
            <person name="Forrester S."/>
        </authorList>
    </citation>
    <scope>NUCLEOTIDE SEQUENCE [LARGE SCALE GENOMIC DNA]</scope>
    <source>
        <strain evidence="2">Crithidia deanei Carvalho (ATCC PRA-265)</strain>
    </source>
</reference>
<keyword evidence="2" id="KW-1185">Reference proteome</keyword>
<dbReference type="SUPFAM" id="SSF53335">
    <property type="entry name" value="S-adenosyl-L-methionine-dependent methyltransferases"/>
    <property type="match status" value="1"/>
</dbReference>
<dbReference type="EMBL" id="LR877154">
    <property type="protein sequence ID" value="CAD2218043.1"/>
    <property type="molecule type" value="Genomic_DNA"/>
</dbReference>
<name>A0A7G2CH77_9TRYP</name>
<dbReference type="Proteomes" id="UP000515908">
    <property type="component" value="Chromosome 10"/>
</dbReference>
<dbReference type="VEuPathDB" id="TriTrypDB:ADEAN_000552900"/>
<dbReference type="PANTHER" id="PTHR43042">
    <property type="entry name" value="SAM-DEPENDENT METHYLTRANSFERASE"/>
    <property type="match status" value="1"/>
</dbReference>
<organism evidence="1 2">
    <name type="scientific">Angomonas deanei</name>
    <dbReference type="NCBI Taxonomy" id="59799"/>
    <lineage>
        <taxon>Eukaryota</taxon>
        <taxon>Discoba</taxon>
        <taxon>Euglenozoa</taxon>
        <taxon>Kinetoplastea</taxon>
        <taxon>Metakinetoplastina</taxon>
        <taxon>Trypanosomatida</taxon>
        <taxon>Trypanosomatidae</taxon>
        <taxon>Strigomonadinae</taxon>
        <taxon>Angomonas</taxon>
    </lineage>
</organism>
<dbReference type="Gene3D" id="3.40.50.150">
    <property type="entry name" value="Vaccinia Virus protein VP39"/>
    <property type="match status" value="1"/>
</dbReference>
<dbReference type="InterPro" id="IPR029063">
    <property type="entry name" value="SAM-dependent_MTases_sf"/>
</dbReference>
<dbReference type="PANTHER" id="PTHR43042:SF3">
    <property type="entry name" value="RIBOSOMAL RNA LARGE SUBUNIT METHYLTRANSFERASE YWBD-RELATED"/>
    <property type="match status" value="1"/>
</dbReference>